<keyword evidence="1" id="KW-0812">Transmembrane</keyword>
<dbReference type="Proteomes" id="UP000824166">
    <property type="component" value="Unassembled WGS sequence"/>
</dbReference>
<accession>A0ABS6I7Y3</accession>
<evidence type="ECO:0000259" key="2">
    <source>
        <dbReference type="Pfam" id="PF14067"/>
    </source>
</evidence>
<feature type="transmembrane region" description="Helical" evidence="1">
    <location>
        <begin position="40"/>
        <end position="60"/>
    </location>
</feature>
<keyword evidence="4" id="KW-1185">Reference proteome</keyword>
<keyword evidence="1" id="KW-1133">Transmembrane helix</keyword>
<feature type="domain" description="LssY-like C-terminal" evidence="2">
    <location>
        <begin position="70"/>
        <end position="260"/>
    </location>
</feature>
<feature type="transmembrane region" description="Helical" evidence="1">
    <location>
        <begin position="292"/>
        <end position="311"/>
    </location>
</feature>
<evidence type="ECO:0000256" key="1">
    <source>
        <dbReference type="SAM" id="Phobius"/>
    </source>
</evidence>
<organism evidence="3 4">
    <name type="scientific">Paenarthrobacter aromaticivorans</name>
    <dbReference type="NCBI Taxonomy" id="2849150"/>
    <lineage>
        <taxon>Bacteria</taxon>
        <taxon>Bacillati</taxon>
        <taxon>Actinomycetota</taxon>
        <taxon>Actinomycetes</taxon>
        <taxon>Micrococcales</taxon>
        <taxon>Micrococcaceae</taxon>
        <taxon>Paenarthrobacter</taxon>
    </lineage>
</organism>
<feature type="transmembrane region" description="Helical" evidence="1">
    <location>
        <begin position="387"/>
        <end position="407"/>
    </location>
</feature>
<dbReference type="RefSeq" id="WP_216924576.1">
    <property type="nucleotide sequence ID" value="NZ_JAHOPC010000004.1"/>
</dbReference>
<dbReference type="EMBL" id="JAHOPC010000004">
    <property type="protein sequence ID" value="MBU8866542.1"/>
    <property type="molecule type" value="Genomic_DNA"/>
</dbReference>
<sequence>MYKAPNKGVTDSRLDHAFFVLGGAAAVWLAFLLVGESFHLGWGQLWFSFVFWAFLAYLLLPRLHRILTTIYVPGYFIGRARTSDGLLGDPVNVALMGTEPQIQAIMRAAGWTIADDVTFASSRRIISSSILRQSYTQAPVSPLYLFDRQQDFAYQQEVDSNPGKRHHVRFWRCPEGWMLPGGHKVDWLAAGTYDRSVGFSLFTLQITHKIEQNTDVERDHIVRTVAEAEPAVTVRVIKDFSTGYHSRNGGGDSISTDGDLPIIDARRVPVPVDQPASQTDSRDRRPAPTMTGAFLVVVRALAALALAVTLLTSGGDITSEDANLDPQSTTAAIVTIAAIVLVFGFGEVFLAWRIFLGSNGARVIAMGLSSISIVVQAIDASTGTTNLTLEAGLSGLATDILVLLALSSQRARIYAKRQRVPAVPPSVVRRVAS</sequence>
<dbReference type="InterPro" id="IPR025902">
    <property type="entry name" value="LssY-like-C_dom"/>
</dbReference>
<name>A0ABS6I7Y3_9MICC</name>
<keyword evidence="1" id="KW-0472">Membrane</keyword>
<evidence type="ECO:0000313" key="3">
    <source>
        <dbReference type="EMBL" id="MBU8866542.1"/>
    </source>
</evidence>
<dbReference type="Pfam" id="PF14067">
    <property type="entry name" value="LssY_C"/>
    <property type="match status" value="1"/>
</dbReference>
<comment type="caution">
    <text evidence="3">The sequence shown here is derived from an EMBL/GenBank/DDBJ whole genome shotgun (WGS) entry which is preliminary data.</text>
</comment>
<reference evidence="3 4" key="1">
    <citation type="submission" date="2021-06" db="EMBL/GenBank/DDBJ databases">
        <authorList>
            <person name="Jeong J.W."/>
        </authorList>
    </citation>
    <scope>NUCLEOTIDE SEQUENCE [LARGE SCALE GENOMIC DNA]</scope>
    <source>
        <strain evidence="3 4">MMS21-TAE1-1</strain>
    </source>
</reference>
<gene>
    <name evidence="3" type="ORF">KSW38_09605</name>
</gene>
<feature type="transmembrane region" description="Helical" evidence="1">
    <location>
        <begin position="16"/>
        <end position="34"/>
    </location>
</feature>
<feature type="transmembrane region" description="Helical" evidence="1">
    <location>
        <begin position="363"/>
        <end position="381"/>
    </location>
</feature>
<proteinExistence type="predicted"/>
<protein>
    <submittedName>
        <fullName evidence="3">LssY C-terminal domain-containing protein</fullName>
    </submittedName>
</protein>
<evidence type="ECO:0000313" key="4">
    <source>
        <dbReference type="Proteomes" id="UP000824166"/>
    </source>
</evidence>
<feature type="transmembrane region" description="Helical" evidence="1">
    <location>
        <begin position="331"/>
        <end position="351"/>
    </location>
</feature>